<sequence length="187" mass="20896">MLYLNNCNTKNGPMRKHLAFSLIELMVTLIVLGIILSIAIPGFTGMLQRYRLQSAVLEAQNDWLFARSTAVKFGGAHSPAVFYVAKRTSNQNWSLQICTVTPCGEGSTLLRQQKSEEHRGVELSSLSDALKENKFHNYNGLPDFTQQQFIQFQSGKYQLQLQITATGLSTLCRPKGSIVFGKYAECI</sequence>
<evidence type="ECO:0000256" key="1">
    <source>
        <dbReference type="SAM" id="Phobius"/>
    </source>
</evidence>
<organism evidence="2 4">
    <name type="scientific">Iodobacter fluviatilis</name>
    <dbReference type="NCBI Taxonomy" id="537"/>
    <lineage>
        <taxon>Bacteria</taxon>
        <taxon>Pseudomonadati</taxon>
        <taxon>Pseudomonadota</taxon>
        <taxon>Betaproteobacteria</taxon>
        <taxon>Neisseriales</taxon>
        <taxon>Chitinibacteraceae</taxon>
        <taxon>Iodobacter</taxon>
    </lineage>
</organism>
<feature type="transmembrane region" description="Helical" evidence="1">
    <location>
        <begin position="20"/>
        <end position="43"/>
    </location>
</feature>
<evidence type="ECO:0000313" key="5">
    <source>
        <dbReference type="Proteomes" id="UP000295794"/>
    </source>
</evidence>
<dbReference type="EMBL" id="UGHR01000001">
    <property type="protein sequence ID" value="STQ90523.1"/>
    <property type="molecule type" value="Genomic_DNA"/>
</dbReference>
<dbReference type="InterPro" id="IPR045584">
    <property type="entry name" value="Pilin-like"/>
</dbReference>
<protein>
    <submittedName>
        <fullName evidence="3">Prepilin-type N-terminal cleavage/methylation domain-containing protein</fullName>
    </submittedName>
    <submittedName>
        <fullName evidence="2">Tfp pilus assembly protein FimT</fullName>
    </submittedName>
</protein>
<evidence type="ECO:0000313" key="3">
    <source>
        <dbReference type="EMBL" id="TCU89154.1"/>
    </source>
</evidence>
<keyword evidence="5" id="KW-1185">Reference proteome</keyword>
<dbReference type="Pfam" id="PF07963">
    <property type="entry name" value="N_methyl"/>
    <property type="match status" value="1"/>
</dbReference>
<dbReference type="InterPro" id="IPR012902">
    <property type="entry name" value="N_methyl_site"/>
</dbReference>
<dbReference type="EMBL" id="SMBT01000002">
    <property type="protein sequence ID" value="TCU89154.1"/>
    <property type="molecule type" value="Genomic_DNA"/>
</dbReference>
<accession>A0A377Q6G9</accession>
<dbReference type="Proteomes" id="UP000295794">
    <property type="component" value="Unassembled WGS sequence"/>
</dbReference>
<name>A0A377Q6G9_9NEIS</name>
<reference evidence="3 5" key="2">
    <citation type="submission" date="2019-03" db="EMBL/GenBank/DDBJ databases">
        <title>Genomic Encyclopedia of Type Strains, Phase IV (KMG-IV): sequencing the most valuable type-strain genomes for metagenomic binning, comparative biology and taxonomic classification.</title>
        <authorList>
            <person name="Goeker M."/>
        </authorList>
    </citation>
    <scope>NUCLEOTIDE SEQUENCE [LARGE SCALE GENOMIC DNA]</scope>
    <source>
        <strain evidence="3 5">DSM 3764</strain>
    </source>
</reference>
<dbReference type="NCBIfam" id="TIGR02532">
    <property type="entry name" value="IV_pilin_GFxxxE"/>
    <property type="match status" value="1"/>
</dbReference>
<evidence type="ECO:0000313" key="2">
    <source>
        <dbReference type="EMBL" id="STQ90523.1"/>
    </source>
</evidence>
<evidence type="ECO:0000313" key="4">
    <source>
        <dbReference type="Proteomes" id="UP000255108"/>
    </source>
</evidence>
<dbReference type="AlphaFoldDB" id="A0A377Q6G9"/>
<keyword evidence="1" id="KW-0812">Transmembrane</keyword>
<keyword evidence="1" id="KW-1133">Transmembrane helix</keyword>
<dbReference type="Gene3D" id="3.30.700.10">
    <property type="entry name" value="Glycoprotein, Type 4 Pilin"/>
    <property type="match status" value="1"/>
</dbReference>
<reference evidence="2 4" key="1">
    <citation type="submission" date="2018-06" db="EMBL/GenBank/DDBJ databases">
        <authorList>
            <consortium name="Pathogen Informatics"/>
            <person name="Doyle S."/>
        </authorList>
    </citation>
    <scope>NUCLEOTIDE SEQUENCE [LARGE SCALE GENOMIC DNA]</scope>
    <source>
        <strain evidence="2 4">NCTC11159</strain>
    </source>
</reference>
<keyword evidence="1" id="KW-0472">Membrane</keyword>
<dbReference type="SUPFAM" id="SSF54523">
    <property type="entry name" value="Pili subunits"/>
    <property type="match status" value="1"/>
</dbReference>
<dbReference type="OrthoDB" id="8593758at2"/>
<proteinExistence type="predicted"/>
<dbReference type="Proteomes" id="UP000255108">
    <property type="component" value="Unassembled WGS sequence"/>
</dbReference>
<gene>
    <name evidence="3" type="ORF">EV682_10265</name>
    <name evidence="2" type="ORF">NCTC11159_01588</name>
</gene>